<proteinExistence type="predicted"/>
<keyword evidence="2" id="KW-0812">Transmembrane</keyword>
<keyword evidence="2" id="KW-1133">Transmembrane helix</keyword>
<evidence type="ECO:0000256" key="2">
    <source>
        <dbReference type="SAM" id="Phobius"/>
    </source>
</evidence>
<organism evidence="3">
    <name type="scientific">Olive leaf mottling virus</name>
    <dbReference type="NCBI Taxonomy" id="3162628"/>
    <lineage>
        <taxon>Viruses</taxon>
        <taxon>Riboviria</taxon>
        <taxon>Orthornavirae</taxon>
        <taxon>Kitrinoviricota</taxon>
        <taxon>Alsuviricetes</taxon>
        <taxon>Martellivirales</taxon>
        <taxon>Closteroviridae</taxon>
        <taxon>Olivavirus</taxon>
    </lineage>
</organism>
<keyword evidence="2" id="KW-0472">Membrane</keyword>
<evidence type="ECO:0000313" key="3">
    <source>
        <dbReference type="EMBL" id="XCA85080.1"/>
    </source>
</evidence>
<dbReference type="EMBL" id="PP928841">
    <property type="protein sequence ID" value="XCA85080.1"/>
    <property type="molecule type" value="Genomic_RNA"/>
</dbReference>
<accession>A0AAU7YR41</accession>
<feature type="transmembrane region" description="Helical" evidence="2">
    <location>
        <begin position="6"/>
        <end position="32"/>
    </location>
</feature>
<sequence>MEVVSNSAFIILFSAFLFFLIALSVFSLFICFSRMQFIKETEATDENNLSYIQQTPLTKRLRRIMHIKDPQRHTPSSATHLRSEMNSDLERRPDRITYGM</sequence>
<feature type="region of interest" description="Disordered" evidence="1">
    <location>
        <begin position="71"/>
        <end position="100"/>
    </location>
</feature>
<gene>
    <name evidence="3" type="primary">ORF8</name>
</gene>
<evidence type="ECO:0000256" key="1">
    <source>
        <dbReference type="SAM" id="MobiDB-lite"/>
    </source>
</evidence>
<name>A0AAU7YR41_9CLOS</name>
<reference evidence="3" key="1">
    <citation type="submission" date="2024-06" db="EMBL/GenBank/DDBJ databases">
        <title>Olive leaf mottling virus (OLMV): a new member of the genus Olivavirus in the family Closteroviridae.</title>
        <authorList>
            <person name="Ruiz-Garcia A.B."/>
            <person name="Olmos A."/>
        </authorList>
    </citation>
    <scope>NUCLEOTIDE SEQUENCE</scope>
    <source>
        <strain evidence="3">OLMV167.95</strain>
    </source>
</reference>
<feature type="compositionally biased region" description="Basic and acidic residues" evidence="1">
    <location>
        <begin position="81"/>
        <end position="100"/>
    </location>
</feature>
<protein>
    <submittedName>
        <fullName evidence="3">Uncharacterized protein</fullName>
    </submittedName>
</protein>